<dbReference type="SUPFAM" id="SSF64484">
    <property type="entry name" value="beta and beta-prime subunits of DNA dependent RNA-polymerase"/>
    <property type="match status" value="1"/>
</dbReference>
<keyword evidence="2" id="KW-1185">Reference proteome</keyword>
<accession>A0A197JBX3</accession>
<dbReference type="EMBL" id="KV442362">
    <property type="protein sequence ID" value="OAQ21969.1"/>
    <property type="molecule type" value="Genomic_DNA"/>
</dbReference>
<dbReference type="OrthoDB" id="270392at2759"/>
<feature type="non-terminal residue" evidence="1">
    <location>
        <position position="325"/>
    </location>
</feature>
<dbReference type="Proteomes" id="UP000078512">
    <property type="component" value="Unassembled WGS sequence"/>
</dbReference>
<sequence length="325" mass="35919">MSQPGEQIGLRFAHNILADITQDSLSSFHSAGLANGTGPGQTLQDIIDGVHGGGMSISLVNPKKMDKTIREITYRQLKYYVKRITNSILEVPEDGNFWYIIGRELGILPGPADIPPEDLIIIRFELDYNRLMEDHRTLQYIVNTVFSNHPHVYFSPDFMGIIDIHISNVVEISDTIQLVDRYIGIPGVDSCTAIGNKVLTIGSNLQQVSMLRTVDVPSTTSTDVYDVESNLGLEAARNVIFTEMLRGSNNRESASFIADYMTCKGKVSAFKKDNPMLTDKDLLASIAFERPKGDIKNMVASNKHVDTTLSVYSQIITGNTPDMGS</sequence>
<protein>
    <recommendedName>
        <fullName evidence="3">DNA-directed RNA polymerase</fullName>
    </recommendedName>
</protein>
<evidence type="ECO:0000313" key="1">
    <source>
        <dbReference type="EMBL" id="OAQ21969.1"/>
    </source>
</evidence>
<reference evidence="1 2" key="1">
    <citation type="submission" date="2016-05" db="EMBL/GenBank/DDBJ databases">
        <title>Genome sequencing reveals origins of a unique bacterial endosymbiosis in the earliest lineages of terrestrial Fungi.</title>
        <authorList>
            <consortium name="DOE Joint Genome Institute"/>
            <person name="Uehling J."/>
            <person name="Gryganskyi A."/>
            <person name="Hameed K."/>
            <person name="Tschaplinski T."/>
            <person name="Misztal P."/>
            <person name="Wu S."/>
            <person name="Desiro A."/>
            <person name="Vande Pol N."/>
            <person name="Du Z.-Y."/>
            <person name="Zienkiewicz A."/>
            <person name="Zienkiewicz K."/>
            <person name="Morin E."/>
            <person name="Tisserant E."/>
            <person name="Splivallo R."/>
            <person name="Hainaut M."/>
            <person name="Henrissat B."/>
            <person name="Ohm R."/>
            <person name="Kuo A."/>
            <person name="Yan J."/>
            <person name="Lipzen A."/>
            <person name="Nolan M."/>
            <person name="Labutti K."/>
            <person name="Barry K."/>
            <person name="Goldstein A."/>
            <person name="Labbe J."/>
            <person name="Schadt C."/>
            <person name="Tuskan G."/>
            <person name="Grigoriev I."/>
            <person name="Martin F."/>
            <person name="Vilgalys R."/>
            <person name="Bonito G."/>
        </authorList>
    </citation>
    <scope>NUCLEOTIDE SEQUENCE [LARGE SCALE GENOMIC DNA]</scope>
    <source>
        <strain evidence="1 2">AG-77</strain>
    </source>
</reference>
<evidence type="ECO:0000313" key="2">
    <source>
        <dbReference type="Proteomes" id="UP000078512"/>
    </source>
</evidence>
<organism evidence="1 2">
    <name type="scientific">Linnemannia elongata AG-77</name>
    <dbReference type="NCBI Taxonomy" id="1314771"/>
    <lineage>
        <taxon>Eukaryota</taxon>
        <taxon>Fungi</taxon>
        <taxon>Fungi incertae sedis</taxon>
        <taxon>Mucoromycota</taxon>
        <taxon>Mortierellomycotina</taxon>
        <taxon>Mortierellomycetes</taxon>
        <taxon>Mortierellales</taxon>
        <taxon>Mortierellaceae</taxon>
        <taxon>Linnemannia</taxon>
    </lineage>
</organism>
<proteinExistence type="predicted"/>
<name>A0A197JBX3_9FUNG</name>
<evidence type="ECO:0008006" key="3">
    <source>
        <dbReference type="Google" id="ProtNLM"/>
    </source>
</evidence>
<dbReference type="AlphaFoldDB" id="A0A197JBX3"/>
<dbReference type="STRING" id="1314771.A0A197JBX3"/>
<gene>
    <name evidence="1" type="ORF">K457DRAFT_26561</name>
</gene>